<evidence type="ECO:0000313" key="4">
    <source>
        <dbReference type="EMBL" id="CAQ55763.1"/>
    </source>
</evidence>
<dbReference type="KEGG" id="vg:37619488"/>
<gene>
    <name evidence="4" type="primary">AC4</name>
</gene>
<dbReference type="EMBL" id="FM160943">
    <property type="protein sequence ID" value="CAQ55763.1"/>
    <property type="molecule type" value="Genomic_DNA"/>
</dbReference>
<protein>
    <submittedName>
        <fullName evidence="4">AC4 protein</fullName>
    </submittedName>
</protein>
<proteinExistence type="inferred from homology"/>
<evidence type="ECO:0000256" key="2">
    <source>
        <dbReference type="ARBA" id="ARBA00022581"/>
    </source>
</evidence>
<dbReference type="RefSeq" id="YP_009508173.1">
    <property type="nucleotide sequence ID" value="NC_038893.1"/>
</dbReference>
<dbReference type="InterPro" id="IPR002488">
    <property type="entry name" value="Gemini_C4"/>
</dbReference>
<organism evidence="4 5">
    <name type="scientific">Tobacco mottle leaf curl virus</name>
    <dbReference type="NCBI Taxonomy" id="530536"/>
    <lineage>
        <taxon>Viruses</taxon>
        <taxon>Monodnaviria</taxon>
        <taxon>Shotokuvirae</taxon>
        <taxon>Cressdnaviricota</taxon>
        <taxon>Repensiviricetes</taxon>
        <taxon>Geplafuvirales</taxon>
        <taxon>Geminiviridae</taxon>
        <taxon>Begomovirus</taxon>
        <taxon>Begomovirus nicotianavariati</taxon>
    </lineage>
</organism>
<name>B2ZWE7_9GEMI</name>
<dbReference type="Pfam" id="PF01492">
    <property type="entry name" value="Gemini_C4"/>
    <property type="match status" value="1"/>
</dbReference>
<evidence type="ECO:0000256" key="1">
    <source>
        <dbReference type="ARBA" id="ARBA00008996"/>
    </source>
</evidence>
<sequence length="87" mass="9761">MRMGSLISTCLSNSKASTSARITDSSTWSPHLGQHISIRTFRELNRAPTSSPTSTRTEIHWNGESSRSTEEVLEEAANRLTTRMPRR</sequence>
<feature type="region of interest" description="Disordered" evidence="3">
    <location>
        <begin position="45"/>
        <end position="87"/>
    </location>
</feature>
<dbReference type="GeneID" id="37619488"/>
<evidence type="ECO:0000313" key="5">
    <source>
        <dbReference type="Proteomes" id="UP000241325"/>
    </source>
</evidence>
<keyword evidence="2" id="KW-0945">Host-virus interaction</keyword>
<evidence type="ECO:0000256" key="3">
    <source>
        <dbReference type="SAM" id="MobiDB-lite"/>
    </source>
</evidence>
<dbReference type="OrthoDB" id="24090at10239"/>
<keyword evidence="5" id="KW-1185">Reference proteome</keyword>
<comment type="similarity">
    <text evidence="1">Belongs to the geminiviridae protein AC4/C4 family.</text>
</comment>
<accession>B2ZWE7</accession>
<reference evidence="4 5" key="1">
    <citation type="journal article" date="2009" name="Plant Pathol.">
        <title>Tobacco mottle leaf curl virus, a new begomovirus infecting tobacco in Cuba.</title>
        <authorList>
            <person name="Dominguez M."/>
            <person name="Ramos P.L."/>
            <person name="Sanchez Y."/>
            <person name="Crespo J."/>
            <person name="Andino V."/>
            <person name="Pujol M."/>
            <person name="Borroto C."/>
        </authorList>
    </citation>
    <scope>NUCLEOTIDE SEQUENCE [LARGE SCALE GENOMIC DNA]</scope>
</reference>
<dbReference type="Proteomes" id="UP000241325">
    <property type="component" value="Segment DNA A"/>
</dbReference>